<proteinExistence type="predicted"/>
<keyword evidence="3" id="KW-1185">Reference proteome</keyword>
<dbReference type="PROSITE" id="PS50181">
    <property type="entry name" value="FBOX"/>
    <property type="match status" value="1"/>
</dbReference>
<dbReference type="SUPFAM" id="SSF81383">
    <property type="entry name" value="F-box domain"/>
    <property type="match status" value="1"/>
</dbReference>
<dbReference type="InterPro" id="IPR001810">
    <property type="entry name" value="F-box_dom"/>
</dbReference>
<dbReference type="OMA" id="CELCCER"/>
<comment type="caution">
    <text evidence="2">The sequence shown here is derived from an EMBL/GenBank/DDBJ whole genome shotgun (WGS) entry which is preliminary data.</text>
</comment>
<dbReference type="AlphaFoldDB" id="A0A9Q0RQC2"/>
<organism evidence="2 3">
    <name type="scientific">Blomia tropicalis</name>
    <name type="common">Mite</name>
    <dbReference type="NCBI Taxonomy" id="40697"/>
    <lineage>
        <taxon>Eukaryota</taxon>
        <taxon>Metazoa</taxon>
        <taxon>Ecdysozoa</taxon>
        <taxon>Arthropoda</taxon>
        <taxon>Chelicerata</taxon>
        <taxon>Arachnida</taxon>
        <taxon>Acari</taxon>
        <taxon>Acariformes</taxon>
        <taxon>Sarcoptiformes</taxon>
        <taxon>Astigmata</taxon>
        <taxon>Glycyphagoidea</taxon>
        <taxon>Echimyopodidae</taxon>
        <taxon>Blomia</taxon>
    </lineage>
</organism>
<reference evidence="2" key="1">
    <citation type="submission" date="2022-12" db="EMBL/GenBank/DDBJ databases">
        <title>Genome assemblies of Blomia tropicalis.</title>
        <authorList>
            <person name="Cui Y."/>
        </authorList>
    </citation>
    <scope>NUCLEOTIDE SEQUENCE</scope>
    <source>
        <tissue evidence="2">Adult mites</tissue>
    </source>
</reference>
<protein>
    <recommendedName>
        <fullName evidence="1">F-box domain-containing protein</fullName>
    </recommendedName>
</protein>
<accession>A0A9Q0RQC2</accession>
<feature type="domain" description="F-box" evidence="1">
    <location>
        <begin position="1"/>
        <end position="51"/>
    </location>
</feature>
<dbReference type="SUPFAM" id="SSF52047">
    <property type="entry name" value="RNI-like"/>
    <property type="match status" value="1"/>
</dbReference>
<dbReference type="Pfam" id="PF00646">
    <property type="entry name" value="F-box"/>
    <property type="match status" value="1"/>
</dbReference>
<name>A0A9Q0RQC2_BLOTA</name>
<dbReference type="Gene3D" id="3.80.10.10">
    <property type="entry name" value="Ribonuclease Inhibitor"/>
    <property type="match status" value="1"/>
</dbReference>
<dbReference type="EMBL" id="JAPWDV010000001">
    <property type="protein sequence ID" value="KAJ6224363.1"/>
    <property type="molecule type" value="Genomic_DNA"/>
</dbReference>
<dbReference type="Proteomes" id="UP001142055">
    <property type="component" value="Chromosome 1"/>
</dbReference>
<evidence type="ECO:0000313" key="3">
    <source>
        <dbReference type="Proteomes" id="UP001142055"/>
    </source>
</evidence>
<sequence>MDQLNDDCLRNIFAFLSLNDVLNLEFVCPRWHRLQKQLCAKQFSIKIFASVSRLSMFNQQKLIEYDQVKCCRWFGSMNDYLIVSKLDWFIVRHLVTKFPNVKMLLIDGCHVEKCSVLVFLITQWQRHIQCLNLVCLFGDIEWKQILQSIDLLPYLQHLFLFKIDERLILSSKILKLLKEFHLGQYKHDPQPLLVELGSIQKLSLYDTNVTITNLSNIIQNQNDHHSNLTHFAIKLSSPQPLRVERTIFNMICTNMSTLRSLNIYTENGFRVEDLFQLKQLPNLFNITIHAQEKCDLTSNRDYADYEHSNRNEMVRTLQLDIDIDPVTIEVMFLMFPNVENMALNFGRICCQCPELPESMEIPATVQDAINGLNQIIPACLPSVQLPANDREQPQQPEGPLDETQIFEEDNCELCCERAMLAFGSLKSLHKLTITGERCKLSAIKALEQLECCCPMLTYFMFATCVNYSLKHLLNVCYTFASKRQLNPTQKKQMIELYLNEEKCRKIIRLSNKPNNLLIRNVDPIVDMI</sequence>
<evidence type="ECO:0000313" key="2">
    <source>
        <dbReference type="EMBL" id="KAJ6224363.1"/>
    </source>
</evidence>
<evidence type="ECO:0000259" key="1">
    <source>
        <dbReference type="PROSITE" id="PS50181"/>
    </source>
</evidence>
<dbReference type="InterPro" id="IPR036047">
    <property type="entry name" value="F-box-like_dom_sf"/>
</dbReference>
<gene>
    <name evidence="2" type="ORF">RDWZM_002908</name>
</gene>
<dbReference type="InterPro" id="IPR032675">
    <property type="entry name" value="LRR_dom_sf"/>
</dbReference>